<keyword evidence="3" id="KW-1185">Reference proteome</keyword>
<sequence>MLAAIIYVLLMILSIFGFAFLIIAPHGGLQNYRRPYRLSIFMIITGTVLLMLKMILSPWVSLVLGLSLINIGYAAFLYAVARPERRILFAALQGMSALIAAGFLIFQHLTTPCYVSLAAAVIPGHILFCLLNTVVFLSLPGRKHRWLAWAFGGCLVIKVYSLVDVLLDYSCVDTLLTDPVQSISATTIAATLLAAHFWAMDVLRHRA</sequence>
<organism evidence="2 3">
    <name type="scientific">Lacibacterium aquatile</name>
    <dbReference type="NCBI Taxonomy" id="1168082"/>
    <lineage>
        <taxon>Bacteria</taxon>
        <taxon>Pseudomonadati</taxon>
        <taxon>Pseudomonadota</taxon>
        <taxon>Alphaproteobacteria</taxon>
        <taxon>Rhodospirillales</taxon>
        <taxon>Rhodospirillaceae</taxon>
    </lineage>
</organism>
<feature type="transmembrane region" description="Helical" evidence="1">
    <location>
        <begin position="36"/>
        <end position="56"/>
    </location>
</feature>
<feature type="transmembrane region" description="Helical" evidence="1">
    <location>
        <begin position="87"/>
        <end position="109"/>
    </location>
</feature>
<protein>
    <submittedName>
        <fullName evidence="2">Uncharacterized protein</fullName>
    </submittedName>
</protein>
<name>A0ABW5DY56_9PROT</name>
<accession>A0ABW5DY56</accession>
<feature type="transmembrane region" description="Helical" evidence="1">
    <location>
        <begin position="62"/>
        <end position="80"/>
    </location>
</feature>
<dbReference type="Proteomes" id="UP001597295">
    <property type="component" value="Unassembled WGS sequence"/>
</dbReference>
<evidence type="ECO:0000313" key="2">
    <source>
        <dbReference type="EMBL" id="MFD2265470.1"/>
    </source>
</evidence>
<keyword evidence="1" id="KW-1133">Transmembrane helix</keyword>
<reference evidence="3" key="1">
    <citation type="journal article" date="2019" name="Int. J. Syst. Evol. Microbiol.">
        <title>The Global Catalogue of Microorganisms (GCM) 10K type strain sequencing project: providing services to taxonomists for standard genome sequencing and annotation.</title>
        <authorList>
            <consortium name="The Broad Institute Genomics Platform"/>
            <consortium name="The Broad Institute Genome Sequencing Center for Infectious Disease"/>
            <person name="Wu L."/>
            <person name="Ma J."/>
        </authorList>
    </citation>
    <scope>NUCLEOTIDE SEQUENCE [LARGE SCALE GENOMIC DNA]</scope>
    <source>
        <strain evidence="3">CGMCC 1.19062</strain>
    </source>
</reference>
<feature type="transmembrane region" description="Helical" evidence="1">
    <location>
        <begin position="115"/>
        <end position="139"/>
    </location>
</feature>
<proteinExistence type="predicted"/>
<feature type="transmembrane region" description="Helical" evidence="1">
    <location>
        <begin position="183"/>
        <end position="203"/>
    </location>
</feature>
<dbReference type="RefSeq" id="WP_379878844.1">
    <property type="nucleotide sequence ID" value="NZ_JBHUIP010000016.1"/>
</dbReference>
<evidence type="ECO:0000313" key="3">
    <source>
        <dbReference type="Proteomes" id="UP001597295"/>
    </source>
</evidence>
<keyword evidence="1" id="KW-0812">Transmembrane</keyword>
<gene>
    <name evidence="2" type="ORF">ACFSM5_21390</name>
</gene>
<feature type="transmembrane region" description="Helical" evidence="1">
    <location>
        <begin position="6"/>
        <end position="24"/>
    </location>
</feature>
<keyword evidence="1" id="KW-0472">Membrane</keyword>
<comment type="caution">
    <text evidence="2">The sequence shown here is derived from an EMBL/GenBank/DDBJ whole genome shotgun (WGS) entry which is preliminary data.</text>
</comment>
<dbReference type="EMBL" id="JBHUIP010000016">
    <property type="protein sequence ID" value="MFD2265470.1"/>
    <property type="molecule type" value="Genomic_DNA"/>
</dbReference>
<feature type="transmembrane region" description="Helical" evidence="1">
    <location>
        <begin position="146"/>
        <end position="163"/>
    </location>
</feature>
<evidence type="ECO:0000256" key="1">
    <source>
        <dbReference type="SAM" id="Phobius"/>
    </source>
</evidence>